<evidence type="ECO:0000313" key="2">
    <source>
        <dbReference type="Proteomes" id="UP001597544"/>
    </source>
</evidence>
<accession>A0ABW5IHL6</accession>
<keyword evidence="2" id="KW-1185">Reference proteome</keyword>
<comment type="caution">
    <text evidence="1">The sequence shown here is derived from an EMBL/GenBank/DDBJ whole genome shotgun (WGS) entry which is preliminary data.</text>
</comment>
<protein>
    <submittedName>
        <fullName evidence="1">Uncharacterized protein</fullName>
    </submittedName>
</protein>
<organism evidence="1 2">
    <name type="scientific">Pontibacter locisalis</name>
    <dbReference type="NCBI Taxonomy" id="1719035"/>
    <lineage>
        <taxon>Bacteria</taxon>
        <taxon>Pseudomonadati</taxon>
        <taxon>Bacteroidota</taxon>
        <taxon>Cytophagia</taxon>
        <taxon>Cytophagales</taxon>
        <taxon>Hymenobacteraceae</taxon>
        <taxon>Pontibacter</taxon>
    </lineage>
</organism>
<reference evidence="2" key="1">
    <citation type="journal article" date="2019" name="Int. J. Syst. Evol. Microbiol.">
        <title>The Global Catalogue of Microorganisms (GCM) 10K type strain sequencing project: providing services to taxonomists for standard genome sequencing and annotation.</title>
        <authorList>
            <consortium name="The Broad Institute Genomics Platform"/>
            <consortium name="The Broad Institute Genome Sequencing Center for Infectious Disease"/>
            <person name="Wu L."/>
            <person name="Ma J."/>
        </authorList>
    </citation>
    <scope>NUCLEOTIDE SEQUENCE [LARGE SCALE GENOMIC DNA]</scope>
    <source>
        <strain evidence="2">KCTC 42498</strain>
    </source>
</reference>
<dbReference type="Proteomes" id="UP001597544">
    <property type="component" value="Unassembled WGS sequence"/>
</dbReference>
<dbReference type="EMBL" id="JBHULU010000002">
    <property type="protein sequence ID" value="MFD2512524.1"/>
    <property type="molecule type" value="Genomic_DNA"/>
</dbReference>
<name>A0ABW5IHL6_9BACT</name>
<gene>
    <name evidence="1" type="ORF">ACFSRY_01485</name>
</gene>
<proteinExistence type="predicted"/>
<dbReference type="RefSeq" id="WP_377502699.1">
    <property type="nucleotide sequence ID" value="NZ_JBHULU010000002.1"/>
</dbReference>
<sequence length="467" mass="55606">MKGKEGNFVSKLLNRSYETDEQAALDLYGTNPNDVRYKMLKHRVKKKFYNNLFLLNYQKLKVKPYVKHEQECYMLLHNANLFLKQYDYKLAELNVKKVIAAAKEYDLINQEIAALEIILFCNSELGSLKDFQKHKQRLDELLRKKAFDREAVSLFQLIKIQLNKSVKSRREYLPQLKNDVKQLERLWRLSRTFDSFNSYYKAYIWYYELIGDFSKIVELTVLSENLVEKGEVLSSRFDANYNKYILVYSHLRALKYDKGLFYAERYLIDFNQNSINWFAYLENYFLLALHSQKYDLAKVLLDKVFNNNYYQRITPVAKERWQLYQAYLSIISGDKQFTKASNPYLISLPEQSKDKQGSNVAILILQFYFFLQKKDLEALIYRIESLKKYIHTHLKDAFSLRSKLFLKLLVLTVTEDFNPELCRKKGQKHYDKLLSTPPPGDAYSEIEIVPYEHLWMSILEILETHNT</sequence>
<evidence type="ECO:0000313" key="1">
    <source>
        <dbReference type="EMBL" id="MFD2512524.1"/>
    </source>
</evidence>